<keyword evidence="3" id="KW-1185">Reference proteome</keyword>
<dbReference type="SUPFAM" id="SSF143120">
    <property type="entry name" value="YefM-like"/>
    <property type="match status" value="1"/>
</dbReference>
<gene>
    <name evidence="2" type="ORF">ABID26_000476</name>
</gene>
<accession>A0ABV2HLN8</accession>
<dbReference type="Proteomes" id="UP001549036">
    <property type="component" value="Unassembled WGS sequence"/>
</dbReference>
<dbReference type="InterPro" id="IPR036165">
    <property type="entry name" value="YefM-like_sf"/>
</dbReference>
<name>A0ABV2HLN8_9HYPH</name>
<organism evidence="2 3">
    <name type="scientific">Mesorhizobium shonense</name>
    <dbReference type="NCBI Taxonomy" id="1209948"/>
    <lineage>
        <taxon>Bacteria</taxon>
        <taxon>Pseudomonadati</taxon>
        <taxon>Pseudomonadota</taxon>
        <taxon>Alphaproteobacteria</taxon>
        <taxon>Hyphomicrobiales</taxon>
        <taxon>Phyllobacteriaceae</taxon>
        <taxon>Mesorhizobium</taxon>
    </lineage>
</organism>
<dbReference type="Gene3D" id="3.40.1620.10">
    <property type="entry name" value="YefM-like domain"/>
    <property type="match status" value="1"/>
</dbReference>
<reference evidence="2 3" key="1">
    <citation type="submission" date="2024-06" db="EMBL/GenBank/DDBJ databases">
        <title>Genomic Encyclopedia of Type Strains, Phase IV (KMG-IV): sequencing the most valuable type-strain genomes for metagenomic binning, comparative biology and taxonomic classification.</title>
        <authorList>
            <person name="Goeker M."/>
        </authorList>
    </citation>
    <scope>NUCLEOTIDE SEQUENCE [LARGE SCALE GENOMIC DNA]</scope>
    <source>
        <strain evidence="2 3">DSM 29846</strain>
    </source>
</reference>
<dbReference type="EMBL" id="JBEPLM010000001">
    <property type="protein sequence ID" value="MET3591097.1"/>
    <property type="molecule type" value="Genomic_DNA"/>
</dbReference>
<proteinExistence type="inferred from homology"/>
<comment type="similarity">
    <text evidence="1">Belongs to the phD/YefM antitoxin family.</text>
</comment>
<sequence length="83" mass="9167">MKQFTFSDMNRASGEILETAMIEPVVLTKRGKEKLIILSATQYRQLVGSSHAVAYTLEDAPDEVHDELMSGLESIITGDKPDV</sequence>
<evidence type="ECO:0000256" key="1">
    <source>
        <dbReference type="ARBA" id="ARBA00009981"/>
    </source>
</evidence>
<evidence type="ECO:0000313" key="2">
    <source>
        <dbReference type="EMBL" id="MET3591097.1"/>
    </source>
</evidence>
<comment type="caution">
    <text evidence="2">The sequence shown here is derived from an EMBL/GenBank/DDBJ whole genome shotgun (WGS) entry which is preliminary data.</text>
</comment>
<protein>
    <submittedName>
        <fullName evidence="2">PHD/YefM family antitoxin component YafN of YafNO toxin-antitoxin module</fullName>
    </submittedName>
</protein>
<evidence type="ECO:0000313" key="3">
    <source>
        <dbReference type="Proteomes" id="UP001549036"/>
    </source>
</evidence>
<dbReference type="RefSeq" id="WP_126101203.1">
    <property type="nucleotide sequence ID" value="NZ_JBEPLM010000001.1"/>
</dbReference>